<dbReference type="RefSeq" id="WP_264139590.1">
    <property type="nucleotide sequence ID" value="NZ_JAOYOD010000001.1"/>
</dbReference>
<dbReference type="InterPro" id="IPR012467">
    <property type="entry name" value="DUF1684"/>
</dbReference>
<comment type="caution">
    <text evidence="1">The sequence shown here is derived from an EMBL/GenBank/DDBJ whole genome shotgun (WGS) entry which is preliminary data.</text>
</comment>
<name>A0ABT3CYN2_9BACT</name>
<dbReference type="Proteomes" id="UP001300692">
    <property type="component" value="Unassembled WGS sequence"/>
</dbReference>
<dbReference type="EMBL" id="JAOYOD010000001">
    <property type="protein sequence ID" value="MCV9388694.1"/>
    <property type="molecule type" value="Genomic_DNA"/>
</dbReference>
<gene>
    <name evidence="1" type="ORF">N7U62_18575</name>
</gene>
<dbReference type="Pfam" id="PF07920">
    <property type="entry name" value="DUF1684"/>
    <property type="match status" value="1"/>
</dbReference>
<keyword evidence="2" id="KW-1185">Reference proteome</keyword>
<evidence type="ECO:0000313" key="2">
    <source>
        <dbReference type="Proteomes" id="UP001300692"/>
    </source>
</evidence>
<protein>
    <submittedName>
        <fullName evidence="1">DUF1684 domain-containing protein</fullName>
    </submittedName>
</protein>
<reference evidence="1 2" key="1">
    <citation type="submission" date="2022-10" db="EMBL/GenBank/DDBJ databases">
        <title>Comparative genomics and taxonomic characterization of three novel marine species of genus Reichenbachiella exhibiting antioxidant and polysaccharide degradation activities.</title>
        <authorList>
            <person name="Muhammad N."/>
            <person name="Lee Y.-J."/>
            <person name="Ko J."/>
            <person name="Kim S.-G."/>
        </authorList>
    </citation>
    <scope>NUCLEOTIDE SEQUENCE [LARGE SCALE GENOMIC DNA]</scope>
    <source>
        <strain evidence="1 2">ABR2-5</strain>
    </source>
</reference>
<organism evidence="1 2">
    <name type="scientific">Reichenbachiella ulvae</name>
    <dbReference type="NCBI Taxonomy" id="2980104"/>
    <lineage>
        <taxon>Bacteria</taxon>
        <taxon>Pseudomonadati</taxon>
        <taxon>Bacteroidota</taxon>
        <taxon>Cytophagia</taxon>
        <taxon>Cytophagales</taxon>
        <taxon>Reichenbachiellaceae</taxon>
        <taxon>Reichenbachiella</taxon>
    </lineage>
</organism>
<dbReference type="PANTHER" id="PTHR41913">
    <property type="entry name" value="DUF1684 DOMAIN-CONTAINING PROTEIN"/>
    <property type="match status" value="1"/>
</dbReference>
<proteinExistence type="predicted"/>
<accession>A0ABT3CYN2</accession>
<evidence type="ECO:0000313" key="1">
    <source>
        <dbReference type="EMBL" id="MCV9388694.1"/>
    </source>
</evidence>
<sequence length="198" mass="22676">MKKIIPAIAIIALLVFIFIPEKDSESTEAYNEEIQKERTEKDNYLSTSSNSPFYIYGDTTVQLKYFPINQEYKVIAKVSLIEEKRLITLPNSDGSSTEYRKYAIASFTLGGQDHQLLILKNTEEGTLFTAFADQTSANETYGGGRYLDLDFTRATRITIDFNRAYNPYCNYNHDYSCPLPPKENLLDIEIRAGEKNYI</sequence>
<dbReference type="PANTHER" id="PTHR41913:SF1">
    <property type="entry name" value="DUF1684 DOMAIN-CONTAINING PROTEIN"/>
    <property type="match status" value="1"/>
</dbReference>